<dbReference type="SUPFAM" id="SSF69318">
    <property type="entry name" value="Integrin alpha N-terminal domain"/>
    <property type="match status" value="2"/>
</dbReference>
<protein>
    <recommendedName>
        <fullName evidence="7">Tyrosine-protein kinase ephrin type A/B receptor-like domain-containing protein</fullName>
    </recommendedName>
</protein>
<feature type="compositionally biased region" description="Low complexity" evidence="2">
    <location>
        <begin position="2157"/>
        <end position="2194"/>
    </location>
</feature>
<dbReference type="GeneID" id="25561660"/>
<reference evidence="5 6" key="1">
    <citation type="submission" date="2010-05" db="EMBL/GenBank/DDBJ databases">
        <title>The Genome Sequence of Thecamonas trahens ATCC 50062.</title>
        <authorList>
            <consortium name="The Broad Institute Genome Sequencing Platform"/>
            <person name="Russ C."/>
            <person name="Cuomo C."/>
            <person name="Shea T."/>
            <person name="Young S.K."/>
            <person name="Zeng Q."/>
            <person name="Koehrsen M."/>
            <person name="Haas B."/>
            <person name="Borodovsky M."/>
            <person name="Guigo R."/>
            <person name="Alvarado L."/>
            <person name="Berlin A."/>
            <person name="Bochicchio J."/>
            <person name="Borenstein D."/>
            <person name="Chapman S."/>
            <person name="Chen Z."/>
            <person name="Freedman E."/>
            <person name="Gellesch M."/>
            <person name="Goldberg J."/>
            <person name="Griggs A."/>
            <person name="Gujja S."/>
            <person name="Heilman E."/>
            <person name="Heiman D."/>
            <person name="Hepburn T."/>
            <person name="Howarth C."/>
            <person name="Jen D."/>
            <person name="Larson L."/>
            <person name="Mehta T."/>
            <person name="Park D."/>
            <person name="Pearson M."/>
            <person name="Roberts A."/>
            <person name="Saif S."/>
            <person name="Shenoy N."/>
            <person name="Sisk P."/>
            <person name="Stolte C."/>
            <person name="Sykes S."/>
            <person name="Thomson T."/>
            <person name="Walk T."/>
            <person name="White J."/>
            <person name="Yandava C."/>
            <person name="Burger G."/>
            <person name="Gray M.W."/>
            <person name="Holland P.W.H."/>
            <person name="King N."/>
            <person name="Lang F.B.F."/>
            <person name="Roger A.J."/>
            <person name="Ruiz-Trillo I."/>
            <person name="Lander E."/>
            <person name="Nusbaum C."/>
        </authorList>
    </citation>
    <scope>NUCLEOTIDE SEQUENCE [LARGE SCALE GENOMIC DNA]</scope>
    <source>
        <strain evidence="5 6">ATCC 50062</strain>
    </source>
</reference>
<evidence type="ECO:0000313" key="5">
    <source>
        <dbReference type="EMBL" id="KNC55675.1"/>
    </source>
</evidence>
<dbReference type="InterPro" id="IPR028994">
    <property type="entry name" value="Integrin_alpha_N"/>
</dbReference>
<dbReference type="Proteomes" id="UP000054408">
    <property type="component" value="Unassembled WGS sequence"/>
</dbReference>
<dbReference type="Gene3D" id="2.130.10.130">
    <property type="entry name" value="Integrin alpha, N-terminal"/>
    <property type="match status" value="1"/>
</dbReference>
<feature type="signal peptide" evidence="4">
    <location>
        <begin position="1"/>
        <end position="23"/>
    </location>
</feature>
<dbReference type="Gene3D" id="2.60.120.200">
    <property type="match status" value="1"/>
</dbReference>
<accession>A0A0L0DTU6</accession>
<evidence type="ECO:0000313" key="6">
    <source>
        <dbReference type="Proteomes" id="UP000054408"/>
    </source>
</evidence>
<dbReference type="InterPro" id="IPR013517">
    <property type="entry name" value="FG-GAP"/>
</dbReference>
<dbReference type="Pfam" id="PF13517">
    <property type="entry name" value="FG-GAP_3"/>
    <property type="match status" value="2"/>
</dbReference>
<dbReference type="SUPFAM" id="SSF51126">
    <property type="entry name" value="Pectin lyase-like"/>
    <property type="match status" value="1"/>
</dbReference>
<feature type="transmembrane region" description="Helical" evidence="3">
    <location>
        <begin position="1967"/>
        <end position="1990"/>
    </location>
</feature>
<keyword evidence="3" id="KW-0812">Transmembrane</keyword>
<keyword evidence="6" id="KW-1185">Reference proteome</keyword>
<evidence type="ECO:0000256" key="3">
    <source>
        <dbReference type="SAM" id="Phobius"/>
    </source>
</evidence>
<keyword evidence="1 4" id="KW-0732">Signal</keyword>
<keyword evidence="3" id="KW-0472">Membrane</keyword>
<evidence type="ECO:0000256" key="2">
    <source>
        <dbReference type="SAM" id="MobiDB-lite"/>
    </source>
</evidence>
<dbReference type="PANTHER" id="PTHR11319:SF35">
    <property type="entry name" value="OUTER MEMBRANE PROTEIN PMPC-RELATED"/>
    <property type="match status" value="1"/>
</dbReference>
<feature type="region of interest" description="Disordered" evidence="2">
    <location>
        <begin position="2139"/>
        <end position="2223"/>
    </location>
</feature>
<feature type="transmembrane region" description="Helical" evidence="3">
    <location>
        <begin position="2033"/>
        <end position="2056"/>
    </location>
</feature>
<dbReference type="PANTHER" id="PTHR11319">
    <property type="entry name" value="G PROTEIN-COUPLED RECEPTOR-RELATED"/>
    <property type="match status" value="1"/>
</dbReference>
<proteinExistence type="predicted"/>
<evidence type="ECO:0000256" key="4">
    <source>
        <dbReference type="SAM" id="SignalP"/>
    </source>
</evidence>
<dbReference type="Pfam" id="PF13385">
    <property type="entry name" value="Laminin_G_3"/>
    <property type="match status" value="1"/>
</dbReference>
<feature type="transmembrane region" description="Helical" evidence="3">
    <location>
        <begin position="1853"/>
        <end position="1872"/>
    </location>
</feature>
<feature type="transmembrane region" description="Helical" evidence="3">
    <location>
        <begin position="1710"/>
        <end position="1733"/>
    </location>
</feature>
<dbReference type="InterPro" id="IPR013320">
    <property type="entry name" value="ConA-like_dom_sf"/>
</dbReference>
<feature type="transmembrane region" description="Helical" evidence="3">
    <location>
        <begin position="1911"/>
        <end position="1932"/>
    </location>
</feature>
<dbReference type="RefSeq" id="XP_013761443.1">
    <property type="nucleotide sequence ID" value="XM_013905989.1"/>
</dbReference>
<organism evidence="5 6">
    <name type="scientific">Thecamonas trahens ATCC 50062</name>
    <dbReference type="NCBI Taxonomy" id="461836"/>
    <lineage>
        <taxon>Eukaryota</taxon>
        <taxon>Apusozoa</taxon>
        <taxon>Apusomonadida</taxon>
        <taxon>Apusomonadidae</taxon>
        <taxon>Thecamonas</taxon>
    </lineage>
</organism>
<keyword evidence="3" id="KW-1133">Transmembrane helix</keyword>
<dbReference type="OrthoDB" id="5426877at2759"/>
<dbReference type="SUPFAM" id="SSF49899">
    <property type="entry name" value="Concanavalin A-like lectins/glucanases"/>
    <property type="match status" value="1"/>
</dbReference>
<evidence type="ECO:0008006" key="7">
    <source>
        <dbReference type="Google" id="ProtNLM"/>
    </source>
</evidence>
<evidence type="ECO:0000256" key="1">
    <source>
        <dbReference type="ARBA" id="ARBA00022729"/>
    </source>
</evidence>
<feature type="chain" id="PRO_5005537857" description="Tyrosine-protein kinase ephrin type A/B receptor-like domain-containing protein" evidence="4">
    <location>
        <begin position="24"/>
        <end position="2223"/>
    </location>
</feature>
<sequence>MRYPTLLPLLVVLVVVAVPTTHAALSLINRPAYGNIFRSAGAVFDLPPGSFTMEFWAKMYTPPRDVYLVSVCKPGCCNNNIVFGAFDTDGICYLIMGTSPYFEVEVANCGGDSLWHHYAFVVDATTDLAEFWLDGVRVAGPDPVTGIQRTGNVLVLGNDQDGASCTVDDASQAVSALMDEFRVWSAALSGDDIAAVMAGPVSPNSPNLSTYFVFNETYISPTTLTQALPGGISLSAGSEPPTYTAASPHTSIVFERAPPQHPILPSPPVVDIVSSAIHSCYAADLDADGVLDMVFSQDTAVVTAEPTVFVARGTGGLTFDTPSTVVTSTSIAAVAASDISTDGKPDLVVMHAGSSYPLVYLSTSSGPGDVSFALAPYEAGTGRALSQPVDNFALVPDQNGDGVTDAVYISAIRRELGWVTYGSGSPVSAPIISIPSGSLKFGFRSDDVYTDPLFVDTNGDALLDLIYMVVPAGTIGVVRALPRTAPAASVTFGVPFDLVDGVTHFTLADVDGDAQLELLTTISRTWAVWRFNGDSTVTQIASINIGTGQPPFGIMFADLDNNGLLDMVSNFDVESTELLVALQLAPLNFALGEAFGTSGSSKSRCVVFGQWESDGWPQLIMAPVATSSISLSGEIRAMHTGPVPRYLDPAIQLAPVGFSWCGSGQVPELLIVDANHDLVLDLVLSCNVDATTFAIYGDGDGGFMPAAQRTNPPSLAQLVATIAVDGDGDGMVDIVTLSSDSLVALSPFVDLSTAPAPAIPTPTIFTVATAGTPQWMAAADPNADGNVDLLVGGTLGIAVVVNNGPSASPFSAPAVLLASGAPSLRLHTVHDFSGSGAASDLAWVSATANTVYVSLANPGAPSYDQLYAAATAHLLAADPVVLIGGMYDGGDVADVLVGLDNGDVVVLADGGSGGPTTVLSGLGSILAVHLDPLVGHDGMLLVTTATGFVFFSDYGQYSFVPPGMPVGAKVVAADLFGNEATDLVVASSTDIAVAGGKMVLGAAPRREPANLAECGGVANSWLCISARAAHSADGATVTVGEVVPDSSSLCARAPAAHDYHRISRNITLAGGRIDCGPLGGVLLQVAAGAQLTIDGMQLISQASAATPVASLLAGAAFDVSSGGSLVVTSSTMSGFVADEGASARATVTLYGGAIRCAGSLTVTNATFAACQAGQFGGAIAMLGGAAATLTDVTFVDNTVTGEARTRTSGGGAVGGFEVASLTCTRCVFERNAAAGLGSGGGAVALRSLTLSSVVLVDCTFVDNSAPGGYGGAVFVDVSSTSASVAIANTSFSGSSAVFGGTVAAATLGSLSTSFAGFQAPNLPPPASLAALTALSATLRIESSTVSTSFARYGSVALSCGMVVDMSGTDLSSASLSYSQAGGVWYQCLPLTSTTAVVTTSLPTSSPSASSALAYGPIFASPAATLTWSRAGSALSVPSGVNFGIDGGQLLVTDGFGTPVSDTILDLLLSVSAPEALVTDAAIRWDVAAGGFSLKDVAIQIAGSHWPAEVGKEFSLKVSLRSGTYLELPVTVGACPVGFGAVTSNPLLPLSCSRCVAGTESTEESVAACTVVPTCAGTGYPVNGECVVCPANAVRLASQNTTSSGSAPPCVCARGYWNAGNEADRECTACPRGAICPGGTGVGSGPVARPGFFKVDVGKYEACKVDEACLGGSICAPEYKQGSMLCKDCSTGAYRQQDGSCKRCPNAPASLLALLGGAVIFAAMAAVVVGGLAAKQFQKRVDSDGEVGGVKRAPHTLSLAVIFLQVLGILAKAPLKWPKPPVKQILEAANVANVDLSFFAIDCSLPSFVVRYSISMLLPLLFGGVFLAILVLVKHVPALRCCFFRGVDASRVRVVDISLWAIFTFGPLVYIPLSRAALVFFDCTQYPDGKWYLDAEPSLQCFVGKWLATLELAIMGVGLYVVALPILFAAVLYKYRHSLRSPLVTLRYGSLYAVFRQHYYYAGMPVMFKRLLIIILFSGLLVVFVTSMLLLTKYSPYTYHPLNVIETKLDLSIVALLVAGLLFWMDEFPNDGTYAVFVVLVLGVIGYAAATLVVGLIRELRHHRASARQVGINGGNDENNEHNTMFLAWVRKFAPELSGSVRAAVRDLLGSDSGGADYDGSSGGSVEMVELGGATAKSDVSSHSLAAASNKAGERLESSSSSSVVSAESSTPASSASRSMSRASFRAARSAQLARNSEQTSTLRGVKSAAGAGSSFRASARGRR</sequence>
<gene>
    <name evidence="5" type="ORF">AMSG_01945</name>
</gene>
<dbReference type="EMBL" id="GL349439">
    <property type="protein sequence ID" value="KNC55675.1"/>
    <property type="molecule type" value="Genomic_DNA"/>
</dbReference>
<dbReference type="InterPro" id="IPR011050">
    <property type="entry name" value="Pectin_lyase_fold/virulence"/>
</dbReference>
<feature type="transmembrane region" description="Helical" evidence="3">
    <location>
        <begin position="1813"/>
        <end position="1832"/>
    </location>
</feature>
<name>A0A0L0DTU6_THETB</name>
<feature type="compositionally biased region" description="Low complexity" evidence="2">
    <location>
        <begin position="2207"/>
        <end position="2223"/>
    </location>
</feature>
<feature type="transmembrane region" description="Helical" evidence="3">
    <location>
        <begin position="1754"/>
        <end position="1772"/>
    </location>
</feature>